<sequence>MDCALRYVLLLTLPCLLAACGGDSDHASGTPSSPVSSDIIWQQQDNLNLPAGVTFHRGQKEGHTQFSAWYLKLDPSVAELALNPIRLSPVKTLDQLTEPHLVAAMNGGFFGGDQSYSAAIKGNEVLSKNIAALSRFNKTYPVMRALFLTDTAGKSEVTWIYHFGDSVADIRQYDQPLAYQRNSDTPQPAPQAEDGRLLPSLGMAIGGGPMLVQDGATVLSYDEEIFWGSGVELTDTRPRSAIGYTAQGYIILFVTNALTLTELPGHLLKLGVEGAINLDGGGSSALRVLDDTVFNQHRPVPIALTISQEP</sequence>
<protein>
    <submittedName>
        <fullName evidence="3">Phosphodiester glycosidase family protein</fullName>
    </submittedName>
</protein>
<keyword evidence="3" id="KW-0326">Glycosidase</keyword>
<keyword evidence="3" id="KW-0378">Hydrolase</keyword>
<keyword evidence="3" id="KW-0687">Ribonucleoprotein</keyword>
<dbReference type="EMBL" id="JAUZVZ010000013">
    <property type="protein sequence ID" value="MDP4536652.1"/>
    <property type="molecule type" value="Genomic_DNA"/>
</dbReference>
<keyword evidence="3" id="KW-0689">Ribosomal protein</keyword>
<evidence type="ECO:0000313" key="4">
    <source>
        <dbReference type="Proteomes" id="UP001231616"/>
    </source>
</evidence>
<dbReference type="Pfam" id="PF09992">
    <property type="entry name" value="NAGPA"/>
    <property type="match status" value="1"/>
</dbReference>
<dbReference type="InterPro" id="IPR018711">
    <property type="entry name" value="NAGPA"/>
</dbReference>
<evidence type="ECO:0000313" key="3">
    <source>
        <dbReference type="EMBL" id="MDP4536652.1"/>
    </source>
</evidence>
<feature type="domain" description="Phosphodiester glycosidase" evidence="2">
    <location>
        <begin position="189"/>
        <end position="305"/>
    </location>
</feature>
<dbReference type="Proteomes" id="UP001231616">
    <property type="component" value="Unassembled WGS sequence"/>
</dbReference>
<comment type="caution">
    <text evidence="3">The sequence shown here is derived from an EMBL/GenBank/DDBJ whole genome shotgun (WGS) entry which is preliminary data.</text>
</comment>
<feature type="signal peptide" evidence="1">
    <location>
        <begin position="1"/>
        <end position="18"/>
    </location>
</feature>
<proteinExistence type="predicted"/>
<dbReference type="PANTHER" id="PTHR40446:SF2">
    <property type="entry name" value="N-ACETYLGLUCOSAMINE-1-PHOSPHODIESTER ALPHA-N-ACETYLGLUCOSAMINIDASE"/>
    <property type="match status" value="1"/>
</dbReference>
<dbReference type="GO" id="GO:0005840">
    <property type="term" value="C:ribosome"/>
    <property type="evidence" value="ECO:0007669"/>
    <property type="project" value="UniProtKB-KW"/>
</dbReference>
<feature type="chain" id="PRO_5046903336" evidence="1">
    <location>
        <begin position="19"/>
        <end position="310"/>
    </location>
</feature>
<name>A0ABT9H026_9GAMM</name>
<reference evidence="3 4" key="1">
    <citation type="submission" date="2023-08" db="EMBL/GenBank/DDBJ databases">
        <authorList>
            <person name="Joshi A."/>
            <person name="Thite S."/>
        </authorList>
    </citation>
    <scope>NUCLEOTIDE SEQUENCE [LARGE SCALE GENOMIC DNA]</scope>
    <source>
        <strain evidence="3 4">AC40</strain>
    </source>
</reference>
<accession>A0ABT9H026</accession>
<dbReference type="PANTHER" id="PTHR40446">
    <property type="entry name" value="N-ACETYLGLUCOSAMINE-1-PHOSPHODIESTER ALPHA-N-ACETYLGLUCOSAMINIDASE"/>
    <property type="match status" value="1"/>
</dbReference>
<dbReference type="RefSeq" id="WP_305893917.1">
    <property type="nucleotide sequence ID" value="NZ_JAUZVZ010000013.1"/>
</dbReference>
<evidence type="ECO:0000259" key="2">
    <source>
        <dbReference type="Pfam" id="PF09992"/>
    </source>
</evidence>
<keyword evidence="1" id="KW-0732">Signal</keyword>
<keyword evidence="4" id="KW-1185">Reference proteome</keyword>
<dbReference type="GO" id="GO:0016798">
    <property type="term" value="F:hydrolase activity, acting on glycosyl bonds"/>
    <property type="evidence" value="ECO:0007669"/>
    <property type="project" value="UniProtKB-KW"/>
</dbReference>
<dbReference type="PROSITE" id="PS51257">
    <property type="entry name" value="PROKAR_LIPOPROTEIN"/>
    <property type="match status" value="1"/>
</dbReference>
<gene>
    <name evidence="3" type="ORF">Q3O60_10665</name>
</gene>
<organism evidence="3 4">
    <name type="scientific">Alkalimonas collagenimarina</name>
    <dbReference type="NCBI Taxonomy" id="400390"/>
    <lineage>
        <taxon>Bacteria</taxon>
        <taxon>Pseudomonadati</taxon>
        <taxon>Pseudomonadota</taxon>
        <taxon>Gammaproteobacteria</taxon>
        <taxon>Alkalimonas</taxon>
    </lineage>
</organism>
<evidence type="ECO:0000256" key="1">
    <source>
        <dbReference type="SAM" id="SignalP"/>
    </source>
</evidence>